<evidence type="ECO:0000259" key="12">
    <source>
        <dbReference type="PROSITE" id="PS50213"/>
    </source>
</evidence>
<dbReference type="PANTHER" id="PTHR32077">
    <property type="entry name" value="FASCICLIN-LIKE ARABINOGALACTAN PROTEIN"/>
    <property type="match status" value="1"/>
</dbReference>
<dbReference type="EMBL" id="GHES01036006">
    <property type="protein sequence ID" value="MPA66565.1"/>
    <property type="molecule type" value="Transcribed_RNA"/>
</dbReference>
<keyword evidence="6" id="KW-0654">Proteoglycan</keyword>
<evidence type="ECO:0000313" key="13">
    <source>
        <dbReference type="EMBL" id="MPA66565.1"/>
    </source>
</evidence>
<accession>A0A5B7BDD3</accession>
<evidence type="ECO:0000256" key="7">
    <source>
        <dbReference type="ARBA" id="ARBA00023136"/>
    </source>
</evidence>
<comment type="function">
    <text evidence="9">May be a cell surface adhesion protein.</text>
</comment>
<comment type="similarity">
    <text evidence="2">Belongs to the fasciclin-like AGP family.</text>
</comment>
<keyword evidence="8" id="KW-0325">Glycoprotein</keyword>
<evidence type="ECO:0000256" key="3">
    <source>
        <dbReference type="ARBA" id="ARBA00022475"/>
    </source>
</evidence>
<evidence type="ECO:0000256" key="10">
    <source>
        <dbReference type="SAM" id="MobiDB-lite"/>
    </source>
</evidence>
<keyword evidence="7" id="KW-0472">Membrane</keyword>
<sequence length="249" mass="26083">MAYTHLSLILLSLTSSLLFLLTPQVQAQSPSAPAPAPSGPINITAILDKGGQYTIFIRLLTQATQVASQINNQLNSSTEGMTVFAPTDNAFNNLPAGTLNDLSTQQQIQLVLYHVLPKYYSLANLLTVSNPVRTQATGQDGGVFGLNFTGQANQVNVSTGVVETQVNNALRQDFPLAVYQVDKVLLPLEFTEAKPPAAAPPPANTTTAGDSNTTKTTAAEPPALNDSGRMTAGLGLVAGVGLFCMGLLS</sequence>
<evidence type="ECO:0000256" key="4">
    <source>
        <dbReference type="ARBA" id="ARBA00022622"/>
    </source>
</evidence>
<dbReference type="GO" id="GO:0005886">
    <property type="term" value="C:plasma membrane"/>
    <property type="evidence" value="ECO:0007669"/>
    <property type="project" value="UniProtKB-SubCell"/>
</dbReference>
<dbReference type="SMART" id="SM00554">
    <property type="entry name" value="FAS1"/>
    <property type="match status" value="1"/>
</dbReference>
<evidence type="ECO:0000256" key="1">
    <source>
        <dbReference type="ARBA" id="ARBA00004609"/>
    </source>
</evidence>
<dbReference type="InterPro" id="IPR045003">
    <property type="entry name" value="FLA_A"/>
</dbReference>
<evidence type="ECO:0000256" key="9">
    <source>
        <dbReference type="ARBA" id="ARBA00024686"/>
    </source>
</evidence>
<evidence type="ECO:0000256" key="11">
    <source>
        <dbReference type="SAM" id="SignalP"/>
    </source>
</evidence>
<dbReference type="SUPFAM" id="SSF82153">
    <property type="entry name" value="FAS1 domain"/>
    <property type="match status" value="1"/>
</dbReference>
<dbReference type="InterPro" id="IPR036378">
    <property type="entry name" value="FAS1_dom_sf"/>
</dbReference>
<keyword evidence="4" id="KW-0336">GPI-anchor</keyword>
<comment type="subcellular location">
    <subcellularLocation>
        <location evidence="1">Cell membrane</location>
        <topology evidence="1">Lipid-anchor</topology>
        <topology evidence="1">GPI-anchor</topology>
    </subcellularLocation>
</comment>
<feature type="chain" id="PRO_5022954960" evidence="11">
    <location>
        <begin position="28"/>
        <end position="249"/>
    </location>
</feature>
<dbReference type="GO" id="GO:0098552">
    <property type="term" value="C:side of membrane"/>
    <property type="evidence" value="ECO:0007669"/>
    <property type="project" value="UniProtKB-KW"/>
</dbReference>
<gene>
    <name evidence="13" type="ORF">Din_036006</name>
</gene>
<feature type="domain" description="FAS1" evidence="12">
    <location>
        <begin position="40"/>
        <end position="185"/>
    </location>
</feature>
<feature type="region of interest" description="Disordered" evidence="10">
    <location>
        <begin position="193"/>
        <end position="228"/>
    </location>
</feature>
<evidence type="ECO:0000256" key="8">
    <source>
        <dbReference type="ARBA" id="ARBA00023180"/>
    </source>
</evidence>
<reference evidence="13" key="1">
    <citation type="submission" date="2019-08" db="EMBL/GenBank/DDBJ databases">
        <title>Reference gene set and small RNA set construction with multiple tissues from Davidia involucrata Baill.</title>
        <authorList>
            <person name="Yang H."/>
            <person name="Zhou C."/>
            <person name="Li G."/>
            <person name="Wang J."/>
            <person name="Gao P."/>
            <person name="Wang M."/>
            <person name="Wang R."/>
            <person name="Zhao Y."/>
        </authorList>
    </citation>
    <scope>NUCLEOTIDE SEQUENCE</scope>
    <source>
        <tissue evidence="13">Mixed with DoveR01_LX</tissue>
    </source>
</reference>
<dbReference type="PROSITE" id="PS50213">
    <property type="entry name" value="FAS1"/>
    <property type="match status" value="1"/>
</dbReference>
<keyword evidence="4" id="KW-0449">Lipoprotein</keyword>
<evidence type="ECO:0000256" key="5">
    <source>
        <dbReference type="ARBA" id="ARBA00022729"/>
    </source>
</evidence>
<feature type="signal peptide" evidence="11">
    <location>
        <begin position="1"/>
        <end position="27"/>
    </location>
</feature>
<keyword evidence="3" id="KW-1003">Cell membrane</keyword>
<dbReference type="AlphaFoldDB" id="A0A5B7BDD3"/>
<dbReference type="PANTHER" id="PTHR32077:SF54">
    <property type="entry name" value="FASCICLIN-LIKE ARABINOGALACTAN PROTEIN 13-RELATED"/>
    <property type="match status" value="1"/>
</dbReference>
<dbReference type="Pfam" id="PF02469">
    <property type="entry name" value="Fasciclin"/>
    <property type="match status" value="1"/>
</dbReference>
<organism evidence="13">
    <name type="scientific">Davidia involucrata</name>
    <name type="common">Dove tree</name>
    <dbReference type="NCBI Taxonomy" id="16924"/>
    <lineage>
        <taxon>Eukaryota</taxon>
        <taxon>Viridiplantae</taxon>
        <taxon>Streptophyta</taxon>
        <taxon>Embryophyta</taxon>
        <taxon>Tracheophyta</taxon>
        <taxon>Spermatophyta</taxon>
        <taxon>Magnoliopsida</taxon>
        <taxon>eudicotyledons</taxon>
        <taxon>Gunneridae</taxon>
        <taxon>Pentapetalae</taxon>
        <taxon>asterids</taxon>
        <taxon>Cornales</taxon>
        <taxon>Nyssaceae</taxon>
        <taxon>Davidia</taxon>
    </lineage>
</organism>
<dbReference type="GO" id="GO:0009834">
    <property type="term" value="P:plant-type secondary cell wall biogenesis"/>
    <property type="evidence" value="ECO:0007669"/>
    <property type="project" value="UniProtKB-ARBA"/>
</dbReference>
<dbReference type="InterPro" id="IPR000782">
    <property type="entry name" value="FAS1_domain"/>
</dbReference>
<keyword evidence="5 11" id="KW-0732">Signal</keyword>
<dbReference type="Gene3D" id="2.30.180.10">
    <property type="entry name" value="FAS1 domain"/>
    <property type="match status" value="1"/>
</dbReference>
<evidence type="ECO:0000256" key="6">
    <source>
        <dbReference type="ARBA" id="ARBA00022974"/>
    </source>
</evidence>
<name>A0A5B7BDD3_DAVIN</name>
<proteinExistence type="inferred from homology"/>
<protein>
    <submittedName>
        <fullName evidence="13">Putative fasciclin-like arabinogalactan protein 6</fullName>
    </submittedName>
</protein>
<evidence type="ECO:0000256" key="2">
    <source>
        <dbReference type="ARBA" id="ARBA00007843"/>
    </source>
</evidence>
<dbReference type="FunFam" id="2.30.180.10:FF:000006">
    <property type="entry name" value="Fasciclin-like arabinogalactan protein 11"/>
    <property type="match status" value="1"/>
</dbReference>